<dbReference type="Gene3D" id="2.70.98.10">
    <property type="match status" value="1"/>
</dbReference>
<dbReference type="InterPro" id="IPR008183">
    <property type="entry name" value="Aldose_1/G6P_1-epimerase"/>
</dbReference>
<dbReference type="InterPro" id="IPR014718">
    <property type="entry name" value="GH-type_carb-bd"/>
</dbReference>
<keyword evidence="7" id="KW-1185">Reference proteome</keyword>
<sequence>MPRLNTGFKQMPSQQKLATLNEQFAIEGQLQFNATDDLIVANITNQHATASIALQGAQVLSWVVKREDKRGTERGANEQQPLIWLSDEATFIAGKTIRGGIPVCWPWFGAHPDREDYPAHGFVRAAVWDVVETSTTAAGQTNVVFRLPQTQVPLALWSHNTELELHVSVGATLELNLITRNHGSETVTISQALHSYFAVSDIKDVTVKGLEGCQFIDALDDWQRKVEITPICIDAEIDRIYQNTKSVCSLEDKGWQRRINIETNNSRSTVVWNPWIDKSARLGDMGEGGYLNMLCIETGNIGDDRVSIAAGAEHCLSACYRIVKI</sequence>
<comment type="catalytic activity">
    <reaction evidence="1">
        <text>alpha-D-glucose 6-phosphate = beta-D-glucose 6-phosphate</text>
        <dbReference type="Rhea" id="RHEA:16249"/>
        <dbReference type="ChEBI" id="CHEBI:58225"/>
        <dbReference type="ChEBI" id="CHEBI:58247"/>
        <dbReference type="EC" id="5.1.3.15"/>
    </reaction>
</comment>
<dbReference type="InterPro" id="IPR025532">
    <property type="entry name" value="G6P_1-epimerase"/>
</dbReference>
<dbReference type="GO" id="GO:0005975">
    <property type="term" value="P:carbohydrate metabolic process"/>
    <property type="evidence" value="ECO:0007669"/>
    <property type="project" value="InterPro"/>
</dbReference>
<evidence type="ECO:0000313" key="6">
    <source>
        <dbReference type="EMBL" id="AKO54052.1"/>
    </source>
</evidence>
<dbReference type="EMBL" id="CP011494">
    <property type="protein sequence ID" value="AKO54052.1"/>
    <property type="molecule type" value="Genomic_DNA"/>
</dbReference>
<protein>
    <recommendedName>
        <fullName evidence="4">Putative glucose-6-phosphate 1-epimerase</fullName>
        <ecNumber evidence="4">5.1.3.15</ecNumber>
    </recommendedName>
</protein>
<evidence type="ECO:0000256" key="2">
    <source>
        <dbReference type="ARBA" id="ARBA00005866"/>
    </source>
</evidence>
<dbReference type="GO" id="GO:0030246">
    <property type="term" value="F:carbohydrate binding"/>
    <property type="evidence" value="ECO:0007669"/>
    <property type="project" value="UniProtKB-UniRule"/>
</dbReference>
<dbReference type="KEGG" id="mpq:ABA45_17745"/>
<evidence type="ECO:0000256" key="5">
    <source>
        <dbReference type="PIRSR" id="PIRSR016020-1"/>
    </source>
</evidence>
<dbReference type="CDD" id="cd09020">
    <property type="entry name" value="D-hex-6-P-epi_like"/>
    <property type="match status" value="1"/>
</dbReference>
<evidence type="ECO:0000313" key="7">
    <source>
        <dbReference type="Proteomes" id="UP000036406"/>
    </source>
</evidence>
<accession>A0A0H4IGK7</accession>
<dbReference type="PANTHER" id="PTHR11122">
    <property type="entry name" value="APOSPORY-ASSOCIATED PROTEIN C-RELATED"/>
    <property type="match status" value="1"/>
</dbReference>
<evidence type="ECO:0000256" key="4">
    <source>
        <dbReference type="PIRNR" id="PIRNR016020"/>
    </source>
</evidence>
<proteinExistence type="inferred from homology"/>
<dbReference type="STRING" id="330734.ABA45_17745"/>
<dbReference type="GO" id="GO:0047938">
    <property type="term" value="F:glucose-6-phosphate 1-epimerase activity"/>
    <property type="evidence" value="ECO:0007669"/>
    <property type="project" value="UniProtKB-UniRule"/>
</dbReference>
<dbReference type="Pfam" id="PF01263">
    <property type="entry name" value="Aldose_epim"/>
    <property type="match status" value="1"/>
</dbReference>
<dbReference type="AlphaFoldDB" id="A0A0H4IGK7"/>
<dbReference type="Proteomes" id="UP000036406">
    <property type="component" value="Chromosome"/>
</dbReference>
<dbReference type="PANTHER" id="PTHR11122:SF13">
    <property type="entry name" value="GLUCOSE-6-PHOSPHATE 1-EPIMERASE"/>
    <property type="match status" value="1"/>
</dbReference>
<comment type="similarity">
    <text evidence="2 4">Belongs to the glucose-6-phosphate 1-epimerase family.</text>
</comment>
<keyword evidence="3 4" id="KW-0413">Isomerase</keyword>
<evidence type="ECO:0000256" key="1">
    <source>
        <dbReference type="ARBA" id="ARBA00001096"/>
    </source>
</evidence>
<feature type="active site" evidence="5">
    <location>
        <position position="297"/>
    </location>
</feature>
<reference evidence="6 7" key="1">
    <citation type="submission" date="2015-05" db="EMBL/GenBank/DDBJ databases">
        <title>Complete genome of Marinobacter psychrophilus strain 20041T isolated from sea-ice of the Canadian Basin.</title>
        <authorList>
            <person name="Song L."/>
            <person name="Ren L."/>
            <person name="Yu Y."/>
            <person name="Wang X."/>
        </authorList>
    </citation>
    <scope>NUCLEOTIDE SEQUENCE [LARGE SCALE GENOMIC DNA]</scope>
    <source>
        <strain evidence="6 7">20041</strain>
    </source>
</reference>
<name>A0A0H4IGK7_9GAMM</name>
<gene>
    <name evidence="6" type="ORF">ABA45_17745</name>
</gene>
<feature type="active site" evidence="5">
    <location>
        <position position="194"/>
    </location>
</feature>
<dbReference type="InterPro" id="IPR011013">
    <property type="entry name" value="Gal_mutarotase_sf_dom"/>
</dbReference>
<organism evidence="6 7">
    <name type="scientific">Marinobacter psychrophilus</name>
    <dbReference type="NCBI Taxonomy" id="330734"/>
    <lineage>
        <taxon>Bacteria</taxon>
        <taxon>Pseudomonadati</taxon>
        <taxon>Pseudomonadota</taxon>
        <taxon>Gammaproteobacteria</taxon>
        <taxon>Pseudomonadales</taxon>
        <taxon>Marinobacteraceae</taxon>
        <taxon>Marinobacter</taxon>
    </lineage>
</organism>
<dbReference type="EC" id="5.1.3.15" evidence="4"/>
<dbReference type="SUPFAM" id="SSF74650">
    <property type="entry name" value="Galactose mutarotase-like"/>
    <property type="match status" value="1"/>
</dbReference>
<evidence type="ECO:0000256" key="3">
    <source>
        <dbReference type="ARBA" id="ARBA00023235"/>
    </source>
</evidence>
<dbReference type="PIRSF" id="PIRSF016020">
    <property type="entry name" value="PHexose_mutarotase"/>
    <property type="match status" value="1"/>
</dbReference>